<sequence>MMELNGNEIDTPGDTNTDTSSAPLEILAEFLSLIMKKKYQEAMQHCKTILEYEPQNETVLSFIPLLNEKLKILQEEDTPADNTTGSGDDDRLDNVHDDIDASDVSTSSGTDDAINEGDTSSELSPYDSSGSVSSLSECEDSESEDVRDGSESVRDGSESVRDGSESVEVRDSSGSERSTRSPSLNQSHSSNPDSSRQDVNSNSLDRSNSSKDIQSLDQSNSSKENQSNSSKSDVYFSLDSSSSNPQEGAEDKSSSTSSSTKLGRESINRTLAKTIENIRKKYGIRRNMTSSGTLKNINDLYCAGQN</sequence>
<proteinExistence type="predicted"/>
<feature type="region of interest" description="Disordered" evidence="1">
    <location>
        <begin position="76"/>
        <end position="268"/>
    </location>
</feature>
<dbReference type="Proteomes" id="UP000079169">
    <property type="component" value="Unplaced"/>
</dbReference>
<gene>
    <name evidence="3 4" type="primary">LOC103518954</name>
</gene>
<dbReference type="PaxDb" id="121845-A0A1S3DJH9"/>
<accession>A0A1S3DJH9</accession>
<reference evidence="3" key="1">
    <citation type="submission" date="2023-09" db="UniProtKB">
        <authorList>
            <consortium name="RefSeq"/>
        </authorList>
    </citation>
    <scope>IDENTIFICATION</scope>
</reference>
<feature type="compositionally biased region" description="Polar residues" evidence="1">
    <location>
        <begin position="184"/>
        <end position="217"/>
    </location>
</feature>
<evidence type="ECO:0000313" key="2">
    <source>
        <dbReference type="Proteomes" id="UP000079169"/>
    </source>
</evidence>
<dbReference type="GeneID" id="103518954"/>
<dbReference type="OMA" id="CKTILEY"/>
<feature type="compositionally biased region" description="Low complexity" evidence="1">
    <location>
        <begin position="124"/>
        <end position="136"/>
    </location>
</feature>
<evidence type="ECO:0000313" key="4">
    <source>
        <dbReference type="RefSeq" id="XP_026686404.1"/>
    </source>
</evidence>
<feature type="compositionally biased region" description="Low complexity" evidence="1">
    <location>
        <begin position="218"/>
        <end position="243"/>
    </location>
</feature>
<dbReference type="RefSeq" id="XP_008482258.1">
    <property type="nucleotide sequence ID" value="XM_008484036.3"/>
</dbReference>
<dbReference type="STRING" id="121845.A0A1S3DJH9"/>
<name>A0A1S3DJH9_DIACI</name>
<dbReference type="RefSeq" id="XP_026686404.1">
    <property type="nucleotide sequence ID" value="XM_026830603.1"/>
</dbReference>
<dbReference type="KEGG" id="dci:103518954"/>
<evidence type="ECO:0000313" key="3">
    <source>
        <dbReference type="RefSeq" id="XP_008482258.1"/>
    </source>
</evidence>
<dbReference type="AlphaFoldDB" id="A0A1S3DJH9"/>
<organism evidence="3">
    <name type="scientific">Diaphorina citri</name>
    <name type="common">Asian citrus psyllid</name>
    <dbReference type="NCBI Taxonomy" id="121845"/>
    <lineage>
        <taxon>Eukaryota</taxon>
        <taxon>Metazoa</taxon>
        <taxon>Ecdysozoa</taxon>
        <taxon>Arthropoda</taxon>
        <taxon>Hexapoda</taxon>
        <taxon>Insecta</taxon>
        <taxon>Pterygota</taxon>
        <taxon>Neoptera</taxon>
        <taxon>Paraneoptera</taxon>
        <taxon>Hemiptera</taxon>
        <taxon>Sternorrhyncha</taxon>
        <taxon>Psylloidea</taxon>
        <taxon>Psyllidae</taxon>
        <taxon>Diaphorininae</taxon>
        <taxon>Diaphorina</taxon>
    </lineage>
</organism>
<feature type="region of interest" description="Disordered" evidence="1">
    <location>
        <begin position="1"/>
        <end position="21"/>
    </location>
</feature>
<feature type="compositionally biased region" description="Basic and acidic residues" evidence="1">
    <location>
        <begin position="88"/>
        <end position="99"/>
    </location>
</feature>
<feature type="compositionally biased region" description="Basic and acidic residues" evidence="1">
    <location>
        <begin position="144"/>
        <end position="179"/>
    </location>
</feature>
<evidence type="ECO:0000256" key="1">
    <source>
        <dbReference type="SAM" id="MobiDB-lite"/>
    </source>
</evidence>
<keyword evidence="2" id="KW-1185">Reference proteome</keyword>
<protein>
    <submittedName>
        <fullName evidence="3 4">Dentin sialophosphoprotein</fullName>
    </submittedName>
</protein>